<dbReference type="SUPFAM" id="SSF52833">
    <property type="entry name" value="Thioredoxin-like"/>
    <property type="match status" value="1"/>
</dbReference>
<evidence type="ECO:0000256" key="3">
    <source>
        <dbReference type="ARBA" id="ARBA00023002"/>
    </source>
</evidence>
<dbReference type="KEGG" id="acom:CEW83_14630"/>
<dbReference type="InterPro" id="IPR002065">
    <property type="entry name" value="TPX"/>
</dbReference>
<dbReference type="PROSITE" id="PS01265">
    <property type="entry name" value="TPX"/>
    <property type="match status" value="1"/>
</dbReference>
<comment type="function">
    <text evidence="6">Thiol-specific peroxidase that catalyzes the reduction of hydrogen peroxide and organic hydroperoxides to water and alcohols, respectively. Plays a role in cell protection against oxidative stress by detoxifying peroxides.</text>
</comment>
<feature type="disulfide bond" description="Redox-active" evidence="6">
    <location>
        <begin position="60"/>
        <end position="94"/>
    </location>
</feature>
<dbReference type="InterPro" id="IPR018219">
    <property type="entry name" value="Tpx_CS"/>
</dbReference>
<keyword evidence="1 6" id="KW-0575">Peroxidase</keyword>
<evidence type="ECO:0000256" key="1">
    <source>
        <dbReference type="ARBA" id="ARBA00022559"/>
    </source>
</evidence>
<dbReference type="HAMAP" id="MF_00269">
    <property type="entry name" value="Tpx"/>
    <property type="match status" value="1"/>
</dbReference>
<feature type="domain" description="Thioredoxin" evidence="7">
    <location>
        <begin position="18"/>
        <end position="166"/>
    </location>
</feature>
<proteinExistence type="inferred from homology"/>
<dbReference type="GO" id="GO:0008379">
    <property type="term" value="F:thioredoxin peroxidase activity"/>
    <property type="evidence" value="ECO:0007669"/>
    <property type="project" value="UniProtKB-UniRule"/>
</dbReference>
<dbReference type="InterPro" id="IPR036249">
    <property type="entry name" value="Thioredoxin-like_sf"/>
</dbReference>
<dbReference type="Proteomes" id="UP000244930">
    <property type="component" value="Chromosome"/>
</dbReference>
<reference evidence="8 9" key="1">
    <citation type="submission" date="2017-06" db="EMBL/GenBank/DDBJ databases">
        <title>Azoarcus.</title>
        <authorList>
            <person name="Woo J.-H."/>
            <person name="Kim H.-S."/>
        </authorList>
    </citation>
    <scope>NUCLEOTIDE SEQUENCE [LARGE SCALE GENOMIC DNA]</scope>
    <source>
        <strain evidence="8 9">TSPY31</strain>
    </source>
</reference>
<comment type="subunit">
    <text evidence="6">Homodimer.</text>
</comment>
<keyword evidence="3 6" id="KW-0560">Oxidoreductase</keyword>
<evidence type="ECO:0000256" key="5">
    <source>
        <dbReference type="ARBA" id="ARBA00023284"/>
    </source>
</evidence>
<evidence type="ECO:0000256" key="6">
    <source>
        <dbReference type="HAMAP-Rule" id="MF_00269"/>
    </source>
</evidence>
<dbReference type="Gene3D" id="3.40.30.10">
    <property type="entry name" value="Glutaredoxin"/>
    <property type="match status" value="1"/>
</dbReference>
<protein>
    <recommendedName>
        <fullName evidence="6">Thiol peroxidase</fullName>
        <shortName evidence="6">Tpx</shortName>
        <ecNumber evidence="6">1.11.1.24</ecNumber>
    </recommendedName>
    <alternativeName>
        <fullName evidence="6">Peroxiredoxin tpx</fullName>
        <shortName evidence="6">Prx</shortName>
    </alternativeName>
    <alternativeName>
        <fullName evidence="6">Thioredoxin peroxidase</fullName>
    </alternativeName>
    <alternativeName>
        <fullName evidence="6">Thioredoxin-dependent peroxiredoxin</fullName>
    </alternativeName>
</protein>
<dbReference type="PANTHER" id="PTHR43110:SF1">
    <property type="entry name" value="THIOL PEROXIDASE"/>
    <property type="match status" value="1"/>
</dbReference>
<gene>
    <name evidence="6" type="primary">tpx</name>
    <name evidence="8" type="ORF">CEW83_14630</name>
</gene>
<dbReference type="EMBL" id="CP022187">
    <property type="protein sequence ID" value="AWI76299.1"/>
    <property type="molecule type" value="Genomic_DNA"/>
</dbReference>
<dbReference type="AlphaFoldDB" id="A0A2U8GRH2"/>
<organism evidence="8 9">
    <name type="scientific">Parazoarcus communis</name>
    <dbReference type="NCBI Taxonomy" id="41977"/>
    <lineage>
        <taxon>Bacteria</taxon>
        <taxon>Pseudomonadati</taxon>
        <taxon>Pseudomonadota</taxon>
        <taxon>Betaproteobacteria</taxon>
        <taxon>Rhodocyclales</taxon>
        <taxon>Zoogloeaceae</taxon>
        <taxon>Parazoarcus</taxon>
    </lineage>
</organism>
<keyword evidence="2 6" id="KW-0049">Antioxidant</keyword>
<keyword evidence="9" id="KW-1185">Reference proteome</keyword>
<dbReference type="EC" id="1.11.1.24" evidence="6"/>
<evidence type="ECO:0000256" key="2">
    <source>
        <dbReference type="ARBA" id="ARBA00022862"/>
    </source>
</evidence>
<sequence length="166" mass="17045">MSTVTLGGNAIEIAGSFPQVGATAPAFSLTAADLQDVGLDAFAGKRKVLNIVPSLDTPTCATSTRKFNAEAGSLDNTVVLVVSADLPFAAKRFCVAEGLDNVQTLSTFRSAGFATDYGVAITSGPLTGVTARAVVVLDADNKVIHSELVSEIKNEPDYAAALAVLK</sequence>
<evidence type="ECO:0000259" key="7">
    <source>
        <dbReference type="PROSITE" id="PS51352"/>
    </source>
</evidence>
<dbReference type="PANTHER" id="PTHR43110">
    <property type="entry name" value="THIOL PEROXIDASE"/>
    <property type="match status" value="1"/>
</dbReference>
<comment type="similarity">
    <text evidence="6">Belongs to the peroxiredoxin family. Tpx subfamily.</text>
</comment>
<evidence type="ECO:0000313" key="8">
    <source>
        <dbReference type="EMBL" id="AWI76299.1"/>
    </source>
</evidence>
<evidence type="ECO:0000313" key="9">
    <source>
        <dbReference type="Proteomes" id="UP000244930"/>
    </source>
</evidence>
<dbReference type="InterPro" id="IPR013766">
    <property type="entry name" value="Thioredoxin_domain"/>
</dbReference>
<dbReference type="NCBIfam" id="NF001808">
    <property type="entry name" value="PRK00522.1"/>
    <property type="match status" value="1"/>
</dbReference>
<dbReference type="CDD" id="cd03014">
    <property type="entry name" value="PRX_Atyp2cys"/>
    <property type="match status" value="1"/>
</dbReference>
<feature type="active site" description="Cysteine sulfenic acid (-SOH) intermediate" evidence="6">
    <location>
        <position position="60"/>
    </location>
</feature>
<keyword evidence="5 6" id="KW-0676">Redox-active center</keyword>
<name>A0A2U8GRH2_9RHOO</name>
<comment type="catalytic activity">
    <reaction evidence="6">
        <text>a hydroperoxide + [thioredoxin]-dithiol = an alcohol + [thioredoxin]-disulfide + H2O</text>
        <dbReference type="Rhea" id="RHEA:62620"/>
        <dbReference type="Rhea" id="RHEA-COMP:10698"/>
        <dbReference type="Rhea" id="RHEA-COMP:10700"/>
        <dbReference type="ChEBI" id="CHEBI:15377"/>
        <dbReference type="ChEBI" id="CHEBI:29950"/>
        <dbReference type="ChEBI" id="CHEBI:30879"/>
        <dbReference type="ChEBI" id="CHEBI:35924"/>
        <dbReference type="ChEBI" id="CHEBI:50058"/>
        <dbReference type="EC" id="1.11.1.24"/>
    </reaction>
</comment>
<dbReference type="InterPro" id="IPR050455">
    <property type="entry name" value="Tpx_Peroxidase_subfamily"/>
</dbReference>
<dbReference type="RefSeq" id="WP_108950000.1">
    <property type="nucleotide sequence ID" value="NZ_CP022187.1"/>
</dbReference>
<keyword evidence="4 6" id="KW-1015">Disulfide bond</keyword>
<dbReference type="Pfam" id="PF08534">
    <property type="entry name" value="Redoxin"/>
    <property type="match status" value="1"/>
</dbReference>
<evidence type="ECO:0000256" key="4">
    <source>
        <dbReference type="ARBA" id="ARBA00023157"/>
    </source>
</evidence>
<accession>A0A2U8GRH2</accession>
<dbReference type="PROSITE" id="PS51352">
    <property type="entry name" value="THIOREDOXIN_2"/>
    <property type="match status" value="1"/>
</dbReference>
<comment type="miscellaneous">
    <text evidence="6">The active site is a conserved redox-active cysteine residue, the peroxidatic cysteine (C(P)), which makes the nucleophilic attack on the peroxide substrate. The peroxide oxidizes the C(P)-SH to cysteine sulfenic acid (C(P)-SOH), which then reacts with another cysteine residue, the resolving cysteine (C(R)), to form a disulfide bridge. The disulfide is subsequently reduced by an appropriate electron donor to complete the catalytic cycle. In this atypical 2-Cys peroxiredoxin, C(R) is present in the same subunit to form an intramolecular disulfide. The disulfide is subsequently reduced by thioredoxin.</text>
</comment>
<dbReference type="InterPro" id="IPR013740">
    <property type="entry name" value="Redoxin"/>
</dbReference>